<evidence type="ECO:0000256" key="1">
    <source>
        <dbReference type="ARBA" id="ARBA00008140"/>
    </source>
</evidence>
<protein>
    <recommendedName>
        <fullName evidence="10">Thioredoxin</fullName>
    </recommendedName>
</protein>
<accession>A0AAN6EPT7</accession>
<dbReference type="PROSITE" id="PS51352">
    <property type="entry name" value="THIOREDOXIN_2"/>
    <property type="match status" value="1"/>
</dbReference>
<evidence type="ECO:0000259" key="7">
    <source>
        <dbReference type="PROSITE" id="PS51858"/>
    </source>
</evidence>
<dbReference type="Pfam" id="PF08324">
    <property type="entry name" value="PUL"/>
    <property type="match status" value="1"/>
</dbReference>
<evidence type="ECO:0008006" key="10">
    <source>
        <dbReference type="Google" id="ProtNLM"/>
    </source>
</evidence>
<evidence type="ECO:0000256" key="2">
    <source>
        <dbReference type="ARBA" id="ARBA00022670"/>
    </source>
</evidence>
<feature type="domain" description="Thioredoxin" evidence="5">
    <location>
        <begin position="194"/>
        <end position="385"/>
    </location>
</feature>
<proteinExistence type="inferred from homology"/>
<evidence type="ECO:0000259" key="6">
    <source>
        <dbReference type="PROSITE" id="PS51396"/>
    </source>
</evidence>
<dbReference type="GO" id="GO:0008233">
    <property type="term" value="F:peptidase activity"/>
    <property type="evidence" value="ECO:0007669"/>
    <property type="project" value="UniProtKB-KW"/>
</dbReference>
<gene>
    <name evidence="8" type="ORF">HRR80_008260</name>
</gene>
<dbReference type="Proteomes" id="UP001161757">
    <property type="component" value="Unassembled WGS sequence"/>
</dbReference>
<dbReference type="Gene3D" id="3.40.30.10">
    <property type="entry name" value="Glutaredoxin"/>
    <property type="match status" value="1"/>
</dbReference>
<comment type="caution">
    <text evidence="8">The sequence shown here is derived from an EMBL/GenBank/DDBJ whole genome shotgun (WGS) entry which is preliminary data.</text>
</comment>
<dbReference type="InterPro" id="IPR011989">
    <property type="entry name" value="ARM-like"/>
</dbReference>
<feature type="domain" description="PUL" evidence="6">
    <location>
        <begin position="325"/>
        <end position="675"/>
    </location>
</feature>
<dbReference type="InterPro" id="IPR017937">
    <property type="entry name" value="Thioredoxin_CS"/>
</dbReference>
<dbReference type="EMBL" id="JAJGCB010000023">
    <property type="protein sequence ID" value="KAJ8987625.1"/>
    <property type="molecule type" value="Genomic_DNA"/>
</dbReference>
<dbReference type="SUPFAM" id="SSF52833">
    <property type="entry name" value="Thioredoxin-like"/>
    <property type="match status" value="1"/>
</dbReference>
<feature type="region of interest" description="Disordered" evidence="4">
    <location>
        <begin position="554"/>
        <end position="573"/>
    </location>
</feature>
<reference evidence="8" key="1">
    <citation type="submission" date="2023-01" db="EMBL/GenBank/DDBJ databases">
        <title>Exophiala dermititidis isolated from Cystic Fibrosis Patient.</title>
        <authorList>
            <person name="Kurbessoian T."/>
            <person name="Crocker A."/>
            <person name="Murante D."/>
            <person name="Hogan D.A."/>
            <person name="Stajich J.E."/>
        </authorList>
    </citation>
    <scope>NUCLEOTIDE SEQUENCE</scope>
    <source>
        <strain evidence="8">Ex8</strain>
    </source>
</reference>
<feature type="compositionally biased region" description="Polar residues" evidence="4">
    <location>
        <begin position="554"/>
        <end position="563"/>
    </location>
</feature>
<evidence type="ECO:0000256" key="4">
    <source>
        <dbReference type="SAM" id="MobiDB-lite"/>
    </source>
</evidence>
<dbReference type="GO" id="GO:0006508">
    <property type="term" value="P:proteolysis"/>
    <property type="evidence" value="ECO:0007669"/>
    <property type="project" value="UniProtKB-KW"/>
</dbReference>
<dbReference type="InterPro" id="IPR013535">
    <property type="entry name" value="PUL_dom"/>
</dbReference>
<dbReference type="SMART" id="SM01179">
    <property type="entry name" value="DUF862"/>
    <property type="match status" value="1"/>
</dbReference>
<name>A0AAN6EPT7_EXODE</name>
<dbReference type="InterPro" id="IPR008580">
    <property type="entry name" value="PPPDE_dom"/>
</dbReference>
<evidence type="ECO:0000259" key="5">
    <source>
        <dbReference type="PROSITE" id="PS51352"/>
    </source>
</evidence>
<dbReference type="PROSITE" id="PS00194">
    <property type="entry name" value="THIOREDOXIN_1"/>
    <property type="match status" value="1"/>
</dbReference>
<dbReference type="InterPro" id="IPR036249">
    <property type="entry name" value="Thioredoxin-like_sf"/>
</dbReference>
<keyword evidence="3" id="KW-0378">Hydrolase</keyword>
<dbReference type="InterPro" id="IPR013766">
    <property type="entry name" value="Thioredoxin_domain"/>
</dbReference>
<dbReference type="Pfam" id="PF00085">
    <property type="entry name" value="Thioredoxin"/>
    <property type="match status" value="1"/>
</dbReference>
<feature type="domain" description="PPPDE" evidence="7">
    <location>
        <begin position="1"/>
        <end position="141"/>
    </location>
</feature>
<dbReference type="PROSITE" id="PS51858">
    <property type="entry name" value="PPPDE"/>
    <property type="match status" value="1"/>
</dbReference>
<keyword evidence="2" id="KW-0645">Protease</keyword>
<dbReference type="AlphaFoldDB" id="A0AAN6EPT7"/>
<dbReference type="PROSITE" id="PS51396">
    <property type="entry name" value="PUL"/>
    <property type="match status" value="1"/>
</dbReference>
<dbReference type="Gene3D" id="1.25.10.10">
    <property type="entry name" value="Leucine-rich Repeat Variant"/>
    <property type="match status" value="1"/>
</dbReference>
<dbReference type="PANTHER" id="PTHR12378">
    <property type="entry name" value="DESUMOYLATING ISOPEPTIDASE"/>
    <property type="match status" value="1"/>
</dbReference>
<sequence>MDVQLYVYDLSQGLARQYSRALTGVQIDAIYHTSIVVNNVEYFYGHGIHRKVPGSTHHGRPMSVVDLGKTDLPLDVIEEYIESLEEIYTPESYDLFVHNCNNFSQDLAMFLVGKSIPDDIRTLPETFLRTPIGQMLRGQIDQSMRRMTQAPDAAAGQNVSRTSASRAAAQSTFNKLASNGTTTLAEPNGTTVHRLTPTAIINAKPPPQSPGHVYNISSLTELDSLLEAAKQSCAVIFFTSATCPPCKIVYPTYDELAAEAGAESGAKLIKVDISVSPSAHAVAQRYQVRATPTFITFLRGEKQDEWSGANPAQLMGNVRLLLQMARPPQHQHATLKLPTFQRIIETPIMYTRTPPLDKLLAKIGPEFSQDQSVQDLVAYIKTREDKGMAEAPLPNLHSFSAHLAAKSASVPQEARFAVIDLVRVAAADPRVSSFLATEHGEEHGTLNTVFSWTIGKTSDPSGFTDAPYNIQAVLLQLACNLFSSNVAQEQIFQRHNLNAGAGSSSGSLLSLRVATEWLAVHSLLSPHANARSMAAALVYNLASYTHNRRIHAQTATVPTTGGSNEDEDAATPGDDLSAALLESITSLASVTSSTDTKTGNSSGKGSTSKETLHALLLALGMLLYAAPPDNMLWDLCRAMDIREVLKDIRTTGGGLGDEVKTEPLLREIGDELLGKGGF</sequence>
<dbReference type="GO" id="GO:0070646">
    <property type="term" value="P:protein modification by small protein removal"/>
    <property type="evidence" value="ECO:0007669"/>
    <property type="project" value="TreeGrafter"/>
</dbReference>
<dbReference type="PANTHER" id="PTHR12378:SF7">
    <property type="entry name" value="DESUMOYLATING ISOPEPTIDASE 1"/>
    <property type="match status" value="1"/>
</dbReference>
<dbReference type="Pfam" id="PF05903">
    <property type="entry name" value="Peptidase_C97"/>
    <property type="match status" value="1"/>
</dbReference>
<dbReference type="Gene3D" id="3.90.1720.30">
    <property type="entry name" value="PPPDE domains"/>
    <property type="match status" value="1"/>
</dbReference>
<evidence type="ECO:0000256" key="3">
    <source>
        <dbReference type="ARBA" id="ARBA00022801"/>
    </source>
</evidence>
<dbReference type="InterPro" id="IPR042266">
    <property type="entry name" value="PPPDE_sf"/>
</dbReference>
<dbReference type="CDD" id="cd02947">
    <property type="entry name" value="TRX_family"/>
    <property type="match status" value="1"/>
</dbReference>
<evidence type="ECO:0000313" key="9">
    <source>
        <dbReference type="Proteomes" id="UP001161757"/>
    </source>
</evidence>
<comment type="similarity">
    <text evidence="1">Belongs to the DeSI family.</text>
</comment>
<organism evidence="8 9">
    <name type="scientific">Exophiala dermatitidis</name>
    <name type="common">Black yeast-like fungus</name>
    <name type="synonym">Wangiella dermatitidis</name>
    <dbReference type="NCBI Taxonomy" id="5970"/>
    <lineage>
        <taxon>Eukaryota</taxon>
        <taxon>Fungi</taxon>
        <taxon>Dikarya</taxon>
        <taxon>Ascomycota</taxon>
        <taxon>Pezizomycotina</taxon>
        <taxon>Eurotiomycetes</taxon>
        <taxon>Chaetothyriomycetidae</taxon>
        <taxon>Chaetothyriales</taxon>
        <taxon>Herpotrichiellaceae</taxon>
        <taxon>Exophiala</taxon>
    </lineage>
</organism>
<evidence type="ECO:0000313" key="8">
    <source>
        <dbReference type="EMBL" id="KAJ8987625.1"/>
    </source>
</evidence>